<evidence type="ECO:0000313" key="3">
    <source>
        <dbReference type="Proteomes" id="UP001165063"/>
    </source>
</evidence>
<feature type="compositionally biased region" description="Polar residues" evidence="1">
    <location>
        <begin position="544"/>
        <end position="553"/>
    </location>
</feature>
<proteinExistence type="predicted"/>
<dbReference type="AlphaFoldDB" id="A0A9W6YYC5"/>
<feature type="region of interest" description="Disordered" evidence="1">
    <location>
        <begin position="96"/>
        <end position="123"/>
    </location>
</feature>
<organism evidence="2 3">
    <name type="scientific">Ambrosiozyma monospora</name>
    <name type="common">Yeast</name>
    <name type="synonym">Endomycopsis monosporus</name>
    <dbReference type="NCBI Taxonomy" id="43982"/>
    <lineage>
        <taxon>Eukaryota</taxon>
        <taxon>Fungi</taxon>
        <taxon>Dikarya</taxon>
        <taxon>Ascomycota</taxon>
        <taxon>Saccharomycotina</taxon>
        <taxon>Pichiomycetes</taxon>
        <taxon>Pichiales</taxon>
        <taxon>Pichiaceae</taxon>
        <taxon>Ambrosiozyma</taxon>
    </lineage>
</organism>
<keyword evidence="3" id="KW-1185">Reference proteome</keyword>
<dbReference type="Gene3D" id="1.20.5.5270">
    <property type="match status" value="1"/>
</dbReference>
<evidence type="ECO:0000313" key="2">
    <source>
        <dbReference type="EMBL" id="GMG25597.1"/>
    </source>
</evidence>
<evidence type="ECO:0000256" key="1">
    <source>
        <dbReference type="SAM" id="MobiDB-lite"/>
    </source>
</evidence>
<dbReference type="Proteomes" id="UP001165063">
    <property type="component" value="Unassembled WGS sequence"/>
</dbReference>
<feature type="region of interest" description="Disordered" evidence="1">
    <location>
        <begin position="537"/>
        <end position="560"/>
    </location>
</feature>
<name>A0A9W6YYC5_AMBMO</name>
<gene>
    <name evidence="2" type="ORF">Amon01_000313300</name>
</gene>
<sequence>MSSNQPQLQQITTLPLHKLNQRLVYLPGVTYKTVFDYDQGLQLLGRLAPFLKVGLADSGVVANTHNHDGNGNRSGTGSGKVGNLIRSVFGYCDDGDDDDDEKKRNKSGLHAEREEVDEDDKARQLTSRVIESMKLINETFQLSDDGNTMIMAFLPGFDYDSNTAANMNGSGCDDGNGHRAAVVTTVCKVTEVYQHENQIVLSLRALCRGLIVSQDGNGSDGAAPFIGEVLVSVPLQFAELMDGKNASGNGKGKSLLLKDSDDGGKKDKKQKIVNKKVQLDGGDGFEEKKIVQEFVNLQLDTLGAPGSKIPSDVSSKLVKQSKDVVRSIVRLLENIERFLDQYNNDKHVFAGNENENGNGDDDQEIDKVRRFEAIKDERLKHLFLRLSPISGLLHAQLSPSETQQGLKRLKEYYLSYGNASTIEQTQQISKFFLYNDVLTALFPFSVKQKVQVLNQLQYEPRLTQFAKCIEFANFLFEQSLNVDYILDCWKNLDTKPVSGDLLRSHFISDHLKTLRALVEHVGSATPRRVGRAVYMRPISGSAGSGTRNNSATSDENEEEDELKDISKFIAGLDDLVMSDDGKRLVKKDFRRLKQMQASMSSDYQVLRTYLEVIMDLPWVNKQDYTHLNTINVDLFGCFETP</sequence>
<dbReference type="EMBL" id="BSXU01001268">
    <property type="protein sequence ID" value="GMG25597.1"/>
    <property type="molecule type" value="Genomic_DNA"/>
</dbReference>
<comment type="caution">
    <text evidence="2">The sequence shown here is derived from an EMBL/GenBank/DDBJ whole genome shotgun (WGS) entry which is preliminary data.</text>
</comment>
<reference evidence="2" key="1">
    <citation type="submission" date="2023-04" db="EMBL/GenBank/DDBJ databases">
        <title>Ambrosiozyma monospora NBRC 1965.</title>
        <authorList>
            <person name="Ichikawa N."/>
            <person name="Sato H."/>
            <person name="Tonouchi N."/>
        </authorList>
    </citation>
    <scope>NUCLEOTIDE SEQUENCE</scope>
    <source>
        <strain evidence="2">NBRC 1965</strain>
    </source>
</reference>
<protein>
    <submittedName>
        <fullName evidence="2">Unnamed protein product</fullName>
    </submittedName>
</protein>
<accession>A0A9W6YYC5</accession>